<dbReference type="EMBL" id="CATQJA010000876">
    <property type="protein sequence ID" value="CAJ0564408.1"/>
    <property type="molecule type" value="Genomic_DNA"/>
</dbReference>
<evidence type="ECO:0008006" key="4">
    <source>
        <dbReference type="Google" id="ProtNLM"/>
    </source>
</evidence>
<sequence>MVPVNSPPTLRSARRKRSIATSPIAFPSTQPPNSKKPRSWEKPSDTLVSFQQFQRMPADVWLLVMNLLSPVDLINLAHSHSFFKGHITRSPKRWGTVKEVTANRRYSAVKIDAKVYMITTCAGSWDCAISYILAYGNEYEYEYAHDQYDFITYEGRCQHIRPKADRDGPSKEDLYTLINNATFDEYGFGPGWKLPAPEEYTEVPKFRTHMALLDINGPKENICKEIAPFGPSSIAVHVDPRGTPGELRTVVLNVTTAFPDLKFLWVHVGREIGELSMLLEAKAPSIVALCWVNEKKVDDDGLRSWFLPDVPIPALAAELVSTLEPTLSTLIQRLSHKRHFDACVKEFHDQMPYRSIPKHELALHYFLATSESDRTRFLLAPEFGRQLGQYEMDPVMEYYWKHHYANYR</sequence>
<proteinExistence type="predicted"/>
<dbReference type="Proteomes" id="UP001177023">
    <property type="component" value="Unassembled WGS sequence"/>
</dbReference>
<evidence type="ECO:0000313" key="2">
    <source>
        <dbReference type="EMBL" id="CAJ0564408.1"/>
    </source>
</evidence>
<evidence type="ECO:0000256" key="1">
    <source>
        <dbReference type="SAM" id="MobiDB-lite"/>
    </source>
</evidence>
<keyword evidence="3" id="KW-1185">Reference proteome</keyword>
<name>A0AA36C8N8_9BILA</name>
<evidence type="ECO:0000313" key="3">
    <source>
        <dbReference type="Proteomes" id="UP001177023"/>
    </source>
</evidence>
<accession>A0AA36C8N8</accession>
<dbReference type="AlphaFoldDB" id="A0AA36C8N8"/>
<organism evidence="2 3">
    <name type="scientific">Mesorhabditis spiculigera</name>
    <dbReference type="NCBI Taxonomy" id="96644"/>
    <lineage>
        <taxon>Eukaryota</taxon>
        <taxon>Metazoa</taxon>
        <taxon>Ecdysozoa</taxon>
        <taxon>Nematoda</taxon>
        <taxon>Chromadorea</taxon>
        <taxon>Rhabditida</taxon>
        <taxon>Rhabditina</taxon>
        <taxon>Rhabditomorpha</taxon>
        <taxon>Rhabditoidea</taxon>
        <taxon>Rhabditidae</taxon>
        <taxon>Mesorhabditinae</taxon>
        <taxon>Mesorhabditis</taxon>
    </lineage>
</organism>
<protein>
    <recommendedName>
        <fullName evidence="4">F-box domain-containing protein</fullName>
    </recommendedName>
</protein>
<feature type="region of interest" description="Disordered" evidence="1">
    <location>
        <begin position="1"/>
        <end position="42"/>
    </location>
</feature>
<feature type="non-terminal residue" evidence="2">
    <location>
        <position position="408"/>
    </location>
</feature>
<comment type="caution">
    <text evidence="2">The sequence shown here is derived from an EMBL/GenBank/DDBJ whole genome shotgun (WGS) entry which is preliminary data.</text>
</comment>
<reference evidence="2" key="1">
    <citation type="submission" date="2023-06" db="EMBL/GenBank/DDBJ databases">
        <authorList>
            <person name="Delattre M."/>
        </authorList>
    </citation>
    <scope>NUCLEOTIDE SEQUENCE</scope>
    <source>
        <strain evidence="2">AF72</strain>
    </source>
</reference>
<gene>
    <name evidence="2" type="ORF">MSPICULIGERA_LOCUS3083</name>
</gene>